<sequence>MKKIAIVGSNSFVAKNLIRKVSKDNYIYLYGKNLVETKDESLSFVSYFNFDYPNWPLDLTSLLNYDVIVYTAAVGVQSNNRPANLLLYQVNLFLPIEIVTFLNDNNYKGKFITFGSYFEIGTNDKEKLYNEIEVIQSVGAISDSYCDSKRLLSNFYLNKQFNILWYHLILPSIYGPNENDNRLIPYVINTIKEDLDPKLSSGDQVRQYLYISDLVELIDKIINTDIPADVYNVASCTDSIKIKDLVSLIYEIMGKQQKKYDQIVTRDQGMAFLGLNTDKISYAIPEWKPKVFLKDGIKKYL</sequence>
<accession>A0A1M5L5D1</accession>
<dbReference type="EMBL" id="FQWH01000003">
    <property type="protein sequence ID" value="SHG59989.1"/>
    <property type="molecule type" value="Genomic_DNA"/>
</dbReference>
<dbReference type="Gene3D" id="3.90.25.10">
    <property type="entry name" value="UDP-galactose 4-epimerase, domain 1"/>
    <property type="match status" value="1"/>
</dbReference>
<dbReference type="RefSeq" id="WP_073409044.1">
    <property type="nucleotide sequence ID" value="NZ_FQWH01000003.1"/>
</dbReference>
<evidence type="ECO:0000313" key="3">
    <source>
        <dbReference type="EMBL" id="SHG59989.1"/>
    </source>
</evidence>
<evidence type="ECO:0000313" key="4">
    <source>
        <dbReference type="Proteomes" id="UP000184112"/>
    </source>
</evidence>
<gene>
    <name evidence="3" type="ORF">SAMN05444388_103334</name>
</gene>
<comment type="similarity">
    <text evidence="1">Belongs to the NAD(P)-dependent epimerase/dehydratase family.</text>
</comment>
<evidence type="ECO:0000259" key="2">
    <source>
        <dbReference type="Pfam" id="PF01370"/>
    </source>
</evidence>
<protein>
    <submittedName>
        <fullName evidence="3">Nucleoside-diphosphate-sugar epimerase</fullName>
    </submittedName>
</protein>
<dbReference type="Proteomes" id="UP000184112">
    <property type="component" value="Unassembled WGS sequence"/>
</dbReference>
<feature type="domain" description="NAD-dependent epimerase/dehydratase" evidence="2">
    <location>
        <begin position="4"/>
        <end position="234"/>
    </location>
</feature>
<dbReference type="InterPro" id="IPR001509">
    <property type="entry name" value="Epimerase_deHydtase"/>
</dbReference>
<dbReference type="Pfam" id="PF01370">
    <property type="entry name" value="Epimerase"/>
    <property type="match status" value="1"/>
</dbReference>
<dbReference type="AlphaFoldDB" id="A0A1M5L5D1"/>
<proteinExistence type="inferred from homology"/>
<dbReference type="SUPFAM" id="SSF51735">
    <property type="entry name" value="NAD(P)-binding Rossmann-fold domains"/>
    <property type="match status" value="1"/>
</dbReference>
<reference evidence="3 4" key="1">
    <citation type="submission" date="2016-11" db="EMBL/GenBank/DDBJ databases">
        <authorList>
            <person name="Jaros S."/>
            <person name="Januszkiewicz K."/>
            <person name="Wedrychowicz H."/>
        </authorList>
    </citation>
    <scope>NUCLEOTIDE SEQUENCE [LARGE SCALE GENOMIC DNA]</scope>
    <source>
        <strain evidence="3 4">DSM 6792</strain>
    </source>
</reference>
<dbReference type="PANTHER" id="PTHR43000">
    <property type="entry name" value="DTDP-D-GLUCOSE 4,6-DEHYDRATASE-RELATED"/>
    <property type="match status" value="1"/>
</dbReference>
<name>A0A1M5L5D1_FLAJO</name>
<organism evidence="3 4">
    <name type="scientific">Flavobacterium johnsoniae</name>
    <name type="common">Cytophaga johnsonae</name>
    <dbReference type="NCBI Taxonomy" id="986"/>
    <lineage>
        <taxon>Bacteria</taxon>
        <taxon>Pseudomonadati</taxon>
        <taxon>Bacteroidota</taxon>
        <taxon>Flavobacteriia</taxon>
        <taxon>Flavobacteriales</taxon>
        <taxon>Flavobacteriaceae</taxon>
        <taxon>Flavobacterium</taxon>
    </lineage>
</organism>
<dbReference type="Gene3D" id="3.40.50.720">
    <property type="entry name" value="NAD(P)-binding Rossmann-like Domain"/>
    <property type="match status" value="1"/>
</dbReference>
<dbReference type="InterPro" id="IPR036291">
    <property type="entry name" value="NAD(P)-bd_dom_sf"/>
</dbReference>
<evidence type="ECO:0000256" key="1">
    <source>
        <dbReference type="ARBA" id="ARBA00007637"/>
    </source>
</evidence>